<keyword evidence="3" id="KW-1185">Reference proteome</keyword>
<feature type="region of interest" description="Disordered" evidence="1">
    <location>
        <begin position="1"/>
        <end position="25"/>
    </location>
</feature>
<protein>
    <recommendedName>
        <fullName evidence="4">DUF4034 domain-containing protein</fullName>
    </recommendedName>
</protein>
<dbReference type="Proteomes" id="UP000649955">
    <property type="component" value="Unassembled WGS sequence"/>
</dbReference>
<evidence type="ECO:0008006" key="4">
    <source>
        <dbReference type="Google" id="ProtNLM"/>
    </source>
</evidence>
<gene>
    <name evidence="2" type="ORF">GCM10017567_43150</name>
</gene>
<sequence length="327" mass="35821">MRLLPGPGPAARGLVPDADLTADPHHADPEVAAALSAALAGDWHPAAELVAARHGDWDRRTAAVAALATAATTERQWLRDWLAERDGDPDATVVQAETFVALAWQRRGAARARHTSRQQFGPYLQLLEYARDTAWKAAELAGADPTPWATLVTVCKGLEVRYQPFDGIWSGLLVRAPAHRPGHNRALQYWCPKWHGTEERLLDFASGAAAIAPSLTPLPLQAAFEMAMEGTPIWRSRYVQEALDTALPWLDGEGADHPATREDRGYAIYALHHNGRHDEAVAQFRKLGGHADGYVWNFTTDVTRSADPVKQFAALRSQTCRKAGRDA</sequence>
<evidence type="ECO:0000313" key="2">
    <source>
        <dbReference type="EMBL" id="GHG19901.1"/>
    </source>
</evidence>
<dbReference type="RefSeq" id="WP_191312742.1">
    <property type="nucleotide sequence ID" value="NZ_BNAW01000018.1"/>
</dbReference>
<proteinExistence type="predicted"/>
<name>A0ABQ3KFB0_9PSEU</name>
<comment type="caution">
    <text evidence="2">The sequence shown here is derived from an EMBL/GenBank/DDBJ whole genome shotgun (WGS) entry which is preliminary data.</text>
</comment>
<organism evidence="2 3">
    <name type="scientific">Amycolatopsis bullii</name>
    <dbReference type="NCBI Taxonomy" id="941987"/>
    <lineage>
        <taxon>Bacteria</taxon>
        <taxon>Bacillati</taxon>
        <taxon>Actinomycetota</taxon>
        <taxon>Actinomycetes</taxon>
        <taxon>Pseudonocardiales</taxon>
        <taxon>Pseudonocardiaceae</taxon>
        <taxon>Amycolatopsis</taxon>
    </lineage>
</organism>
<evidence type="ECO:0000313" key="3">
    <source>
        <dbReference type="Proteomes" id="UP000649955"/>
    </source>
</evidence>
<evidence type="ECO:0000256" key="1">
    <source>
        <dbReference type="SAM" id="MobiDB-lite"/>
    </source>
</evidence>
<dbReference type="EMBL" id="BNAW01000018">
    <property type="protein sequence ID" value="GHG19901.1"/>
    <property type="molecule type" value="Genomic_DNA"/>
</dbReference>
<reference evidence="3" key="1">
    <citation type="journal article" date="2019" name="Int. J. Syst. Evol. Microbiol.">
        <title>The Global Catalogue of Microorganisms (GCM) 10K type strain sequencing project: providing services to taxonomists for standard genome sequencing and annotation.</title>
        <authorList>
            <consortium name="The Broad Institute Genomics Platform"/>
            <consortium name="The Broad Institute Genome Sequencing Center for Infectious Disease"/>
            <person name="Wu L."/>
            <person name="Ma J."/>
        </authorList>
    </citation>
    <scope>NUCLEOTIDE SEQUENCE [LARGE SCALE GENOMIC DNA]</scope>
    <source>
        <strain evidence="3">CGMCC 4.7680</strain>
    </source>
</reference>
<accession>A0ABQ3KFB0</accession>